<reference evidence="3" key="2">
    <citation type="submission" date="2015-01" db="EMBL/GenBank/DDBJ databases">
        <title>Evolutionary Origins and Diversification of the Mycorrhizal Mutualists.</title>
        <authorList>
            <consortium name="DOE Joint Genome Institute"/>
            <consortium name="Mycorrhizal Genomics Consortium"/>
            <person name="Kohler A."/>
            <person name="Kuo A."/>
            <person name="Nagy L.G."/>
            <person name="Floudas D."/>
            <person name="Copeland A."/>
            <person name="Barry K.W."/>
            <person name="Cichocki N."/>
            <person name="Veneault-Fourrey C."/>
            <person name="LaButti K."/>
            <person name="Lindquist E.A."/>
            <person name="Lipzen A."/>
            <person name="Lundell T."/>
            <person name="Morin E."/>
            <person name="Murat C."/>
            <person name="Riley R."/>
            <person name="Ohm R."/>
            <person name="Sun H."/>
            <person name="Tunlid A."/>
            <person name="Henrissat B."/>
            <person name="Grigoriev I.V."/>
            <person name="Hibbett D.S."/>
            <person name="Martin F."/>
        </authorList>
    </citation>
    <scope>NUCLEOTIDE SEQUENCE [LARGE SCALE GENOMIC DNA]</scope>
    <source>
        <strain evidence="3">Foug A</strain>
    </source>
</reference>
<sequence>MTGIQPRRPGIQNAHWFSDSRSTVISAGESSRIHCPQRETRATLPPTPPIPAAMCTNPSASIAPSMITAVPPTIIAFPPVVTPITGTIATPTTAAVAATPSTVSTLAELSTSEKKDVMSRARTNICSFIVAEEAVPAESTRNEMVARAIRMALESVVGFAQVAKPASATKDVIGMMANTRRAYKQYVLCHVNSKFSLRLEPGIEGSEIEHRAERVGFLLENMNYLRDPRNPNHEFFSSSFFQNFMIDMLFLTPMNLWQFVRDNTLDTVFGLAGAAIAATLKDFRQGYHSEFDSS</sequence>
<name>A0A0C3DZR6_9AGAM</name>
<evidence type="ECO:0000259" key="1">
    <source>
        <dbReference type="Pfam" id="PF20149"/>
    </source>
</evidence>
<dbReference type="OrthoDB" id="2708843at2759"/>
<dbReference type="HOGENOM" id="CLU_091450_0_0_1"/>
<evidence type="ECO:0000313" key="3">
    <source>
        <dbReference type="Proteomes" id="UP000053989"/>
    </source>
</evidence>
<dbReference type="AlphaFoldDB" id="A0A0C3DZR6"/>
<dbReference type="EMBL" id="KN822049">
    <property type="protein sequence ID" value="KIM61714.1"/>
    <property type="molecule type" value="Genomic_DNA"/>
</dbReference>
<protein>
    <recommendedName>
        <fullName evidence="1">DUF6532 domain-containing protein</fullName>
    </recommendedName>
</protein>
<evidence type="ECO:0000313" key="2">
    <source>
        <dbReference type="EMBL" id="KIM61714.1"/>
    </source>
</evidence>
<reference evidence="2 3" key="1">
    <citation type="submission" date="2014-04" db="EMBL/GenBank/DDBJ databases">
        <authorList>
            <consortium name="DOE Joint Genome Institute"/>
            <person name="Kuo A."/>
            <person name="Kohler A."/>
            <person name="Nagy L.G."/>
            <person name="Floudas D."/>
            <person name="Copeland A."/>
            <person name="Barry K.W."/>
            <person name="Cichocki N."/>
            <person name="Veneault-Fourrey C."/>
            <person name="LaButti K."/>
            <person name="Lindquist E.A."/>
            <person name="Lipzen A."/>
            <person name="Lundell T."/>
            <person name="Morin E."/>
            <person name="Murat C."/>
            <person name="Sun H."/>
            <person name="Tunlid A."/>
            <person name="Henrissat B."/>
            <person name="Grigoriev I.V."/>
            <person name="Hibbett D.S."/>
            <person name="Martin F."/>
            <person name="Nordberg H.P."/>
            <person name="Cantor M.N."/>
            <person name="Hua S.X."/>
        </authorList>
    </citation>
    <scope>NUCLEOTIDE SEQUENCE [LARGE SCALE GENOMIC DNA]</scope>
    <source>
        <strain evidence="2 3">Foug A</strain>
    </source>
</reference>
<gene>
    <name evidence="2" type="ORF">SCLCIDRAFT_121482</name>
</gene>
<dbReference type="Pfam" id="PF20149">
    <property type="entry name" value="DUF6532"/>
    <property type="match status" value="1"/>
</dbReference>
<dbReference type="InParanoid" id="A0A0C3DZR6"/>
<dbReference type="Proteomes" id="UP000053989">
    <property type="component" value="Unassembled WGS sequence"/>
</dbReference>
<feature type="non-terminal residue" evidence="2">
    <location>
        <position position="294"/>
    </location>
</feature>
<accession>A0A0C3DZR6</accession>
<feature type="domain" description="DUF6532" evidence="1">
    <location>
        <begin position="121"/>
        <end position="291"/>
    </location>
</feature>
<dbReference type="InterPro" id="IPR045341">
    <property type="entry name" value="DUF6532"/>
</dbReference>
<proteinExistence type="predicted"/>
<organism evidence="2 3">
    <name type="scientific">Scleroderma citrinum Foug A</name>
    <dbReference type="NCBI Taxonomy" id="1036808"/>
    <lineage>
        <taxon>Eukaryota</taxon>
        <taxon>Fungi</taxon>
        <taxon>Dikarya</taxon>
        <taxon>Basidiomycota</taxon>
        <taxon>Agaricomycotina</taxon>
        <taxon>Agaricomycetes</taxon>
        <taxon>Agaricomycetidae</taxon>
        <taxon>Boletales</taxon>
        <taxon>Sclerodermatineae</taxon>
        <taxon>Sclerodermataceae</taxon>
        <taxon>Scleroderma</taxon>
    </lineage>
</organism>
<keyword evidence="3" id="KW-1185">Reference proteome</keyword>